<dbReference type="Proteomes" id="UP000199008">
    <property type="component" value="Unassembled WGS sequence"/>
</dbReference>
<dbReference type="InterPro" id="IPR043038">
    <property type="entry name" value="VbhA_sf"/>
</dbReference>
<dbReference type="Gene3D" id="1.10.8.1050">
    <property type="entry name" value="Antitoxin VbhA-like"/>
    <property type="match status" value="1"/>
</dbReference>
<evidence type="ECO:0000313" key="3">
    <source>
        <dbReference type="Proteomes" id="UP000199008"/>
    </source>
</evidence>
<dbReference type="Pfam" id="PF18495">
    <property type="entry name" value="VbhA"/>
    <property type="match status" value="1"/>
</dbReference>
<dbReference type="CDD" id="cd11586">
    <property type="entry name" value="VbhA_like"/>
    <property type="match status" value="1"/>
</dbReference>
<dbReference type="STRING" id="576118.SAMN05216216_1398"/>
<accession>A0A1G9IWS1</accession>
<keyword evidence="3" id="KW-1185">Reference proteome</keyword>
<dbReference type="AlphaFoldDB" id="A0A1G9IWS1"/>
<dbReference type="OrthoDB" id="2738331at2"/>
<dbReference type="InterPro" id="IPR033788">
    <property type="entry name" value="VbhA-like"/>
</dbReference>
<feature type="domain" description="Antitoxin VbhA" evidence="1">
    <location>
        <begin position="9"/>
        <end position="55"/>
    </location>
</feature>
<dbReference type="InterPro" id="IPR041535">
    <property type="entry name" value="VbhA"/>
</dbReference>
<dbReference type="EMBL" id="FNFY01000039">
    <property type="protein sequence ID" value="SDL29749.1"/>
    <property type="molecule type" value="Genomic_DNA"/>
</dbReference>
<evidence type="ECO:0000313" key="2">
    <source>
        <dbReference type="EMBL" id="SDL29749.1"/>
    </source>
</evidence>
<sequence length="61" mass="6824">MKNERLNERQSNVRTAVGLAAIDGGKPSDFTKKLLKGYEKGLISSKELKDEILKKYAKVSQ</sequence>
<protein>
    <recommendedName>
        <fullName evidence="1">Antitoxin VbhA domain-containing protein</fullName>
    </recommendedName>
</protein>
<reference evidence="3" key="1">
    <citation type="submission" date="2016-10" db="EMBL/GenBank/DDBJ databases">
        <authorList>
            <person name="Varghese N."/>
            <person name="Submissions S."/>
        </authorList>
    </citation>
    <scope>NUCLEOTIDE SEQUENCE [LARGE SCALE GENOMIC DNA]</scope>
    <source>
        <strain evidence="3">CGMCC 1.8895</strain>
    </source>
</reference>
<proteinExistence type="predicted"/>
<dbReference type="RefSeq" id="WP_092988151.1">
    <property type="nucleotide sequence ID" value="NZ_FNFY01000039.1"/>
</dbReference>
<name>A0A1G9IWS1_9BACL</name>
<organism evidence="2 3">
    <name type="scientific">Lacicoccus qingdaonensis</name>
    <dbReference type="NCBI Taxonomy" id="576118"/>
    <lineage>
        <taxon>Bacteria</taxon>
        <taxon>Bacillati</taxon>
        <taxon>Bacillota</taxon>
        <taxon>Bacilli</taxon>
        <taxon>Bacillales</taxon>
        <taxon>Salinicoccaceae</taxon>
        <taxon>Lacicoccus</taxon>
    </lineage>
</organism>
<gene>
    <name evidence="2" type="ORF">SAMN05216216_1398</name>
</gene>
<evidence type="ECO:0000259" key="1">
    <source>
        <dbReference type="Pfam" id="PF18495"/>
    </source>
</evidence>